<comment type="similarity">
    <text evidence="9">Belongs to the NAD synthetase family.</text>
</comment>
<dbReference type="GO" id="GO:0003952">
    <property type="term" value="F:NAD+ synthase (glutamine-hydrolyzing) activity"/>
    <property type="evidence" value="ECO:0007669"/>
    <property type="project" value="UniProtKB-UniRule"/>
</dbReference>
<evidence type="ECO:0000256" key="6">
    <source>
        <dbReference type="ARBA" id="ARBA00023027"/>
    </source>
</evidence>
<dbReference type="InterPro" id="IPR022310">
    <property type="entry name" value="NAD/GMP_synthase"/>
</dbReference>
<feature type="active site" description="Nucleophile; for glutaminase activity" evidence="7">
    <location>
        <position position="177"/>
    </location>
</feature>
<evidence type="ECO:0000259" key="10">
    <source>
        <dbReference type="PROSITE" id="PS50263"/>
    </source>
</evidence>
<dbReference type="InterPro" id="IPR014729">
    <property type="entry name" value="Rossmann-like_a/b/a_fold"/>
</dbReference>
<dbReference type="InterPro" id="IPR014445">
    <property type="entry name" value="Gln-dep_NAD_synthase"/>
</dbReference>
<dbReference type="EMBL" id="JAGZCZ010000002">
    <property type="protein sequence ID" value="MBS5519082.1"/>
    <property type="molecule type" value="Genomic_DNA"/>
</dbReference>
<dbReference type="GO" id="GO:0009435">
    <property type="term" value="P:NAD+ biosynthetic process"/>
    <property type="evidence" value="ECO:0007669"/>
    <property type="project" value="UniProtKB-UniRule"/>
</dbReference>
<reference evidence="11" key="1">
    <citation type="submission" date="2021-02" db="EMBL/GenBank/DDBJ databases">
        <title>Infant gut strain persistence is associated with maternal origin, phylogeny, and functional potential including surface adhesion and iron acquisition.</title>
        <authorList>
            <person name="Lou Y.C."/>
        </authorList>
    </citation>
    <scope>NUCLEOTIDE SEQUENCE</scope>
    <source>
        <strain evidence="11">L3_106_000M1_dasL3_106_000M1_concoct_15</strain>
    </source>
</reference>
<feature type="active site" description="Proton acceptor; for glutaminase activity" evidence="7">
    <location>
        <position position="43"/>
    </location>
</feature>
<dbReference type="GO" id="GO:0008795">
    <property type="term" value="F:NAD+ synthase activity"/>
    <property type="evidence" value="ECO:0007669"/>
    <property type="project" value="UniProtKB-UniRule"/>
</dbReference>
<dbReference type="Proteomes" id="UP000754226">
    <property type="component" value="Unassembled WGS sequence"/>
</dbReference>
<dbReference type="InterPro" id="IPR003694">
    <property type="entry name" value="NAD_synthase"/>
</dbReference>
<dbReference type="InterPro" id="IPR036526">
    <property type="entry name" value="C-N_Hydrolase_sf"/>
</dbReference>
<accession>A0A943I3Q0</accession>
<organism evidence="11 12">
    <name type="scientific">Acidaminococcus intestini</name>
    <dbReference type="NCBI Taxonomy" id="187327"/>
    <lineage>
        <taxon>Bacteria</taxon>
        <taxon>Bacillati</taxon>
        <taxon>Bacillota</taxon>
        <taxon>Negativicutes</taxon>
        <taxon>Acidaminococcales</taxon>
        <taxon>Acidaminococcaceae</taxon>
        <taxon>Acidaminococcus</taxon>
    </lineage>
</organism>
<dbReference type="NCBIfam" id="TIGR00552">
    <property type="entry name" value="nadE"/>
    <property type="match status" value="1"/>
</dbReference>
<feature type="binding site" evidence="7">
    <location>
        <position position="418"/>
    </location>
    <ligand>
        <name>deamido-NAD(+)</name>
        <dbReference type="ChEBI" id="CHEBI:58437"/>
        <note>ligand shared between two neighboring subunits</note>
    </ligand>
</feature>
<dbReference type="HAMAP" id="MF_02090">
    <property type="entry name" value="NadE_glutamine_dep"/>
    <property type="match status" value="1"/>
</dbReference>
<evidence type="ECO:0000313" key="11">
    <source>
        <dbReference type="EMBL" id="MBS5519082.1"/>
    </source>
</evidence>
<name>A0A943I3Q0_9FIRM</name>
<dbReference type="GO" id="GO:0005524">
    <property type="term" value="F:ATP binding"/>
    <property type="evidence" value="ECO:0007669"/>
    <property type="project" value="UniProtKB-UniRule"/>
</dbReference>
<dbReference type="CDD" id="cd07570">
    <property type="entry name" value="GAT_Gln-NAD-synth"/>
    <property type="match status" value="1"/>
</dbReference>
<dbReference type="Pfam" id="PF02540">
    <property type="entry name" value="NAD_synthase"/>
    <property type="match status" value="1"/>
</dbReference>
<dbReference type="PROSITE" id="PS50263">
    <property type="entry name" value="CN_HYDROLASE"/>
    <property type="match status" value="1"/>
</dbReference>
<dbReference type="PIRSF" id="PIRSF006630">
    <property type="entry name" value="NADS_GAT"/>
    <property type="match status" value="1"/>
</dbReference>
<evidence type="ECO:0000313" key="12">
    <source>
        <dbReference type="Proteomes" id="UP000754226"/>
    </source>
</evidence>
<feature type="binding site" evidence="7">
    <location>
        <position position="590"/>
    </location>
    <ligand>
        <name>deamido-NAD(+)</name>
        <dbReference type="ChEBI" id="CHEBI:58437"/>
        <note>ligand shared between two neighboring subunits</note>
    </ligand>
</feature>
<dbReference type="PANTHER" id="PTHR23090:SF9">
    <property type="entry name" value="GLUTAMINE-DEPENDENT NAD(+) SYNTHETASE"/>
    <property type="match status" value="1"/>
</dbReference>
<feature type="binding site" evidence="7">
    <location>
        <begin position="325"/>
        <end position="332"/>
    </location>
    <ligand>
        <name>ATP</name>
        <dbReference type="ChEBI" id="CHEBI:30616"/>
    </ligand>
</feature>
<feature type="domain" description="CN hydrolase" evidence="10">
    <location>
        <begin position="3"/>
        <end position="281"/>
    </location>
</feature>
<keyword evidence="5 7" id="KW-0067">ATP-binding</keyword>
<evidence type="ECO:0000256" key="7">
    <source>
        <dbReference type="HAMAP-Rule" id="MF_02090"/>
    </source>
</evidence>
<dbReference type="Gene3D" id="3.60.110.10">
    <property type="entry name" value="Carbon-nitrogen hydrolase"/>
    <property type="match status" value="1"/>
</dbReference>
<evidence type="ECO:0000256" key="9">
    <source>
        <dbReference type="RuleBase" id="RU003811"/>
    </source>
</evidence>
<evidence type="ECO:0000256" key="5">
    <source>
        <dbReference type="ARBA" id="ARBA00022840"/>
    </source>
</evidence>
<evidence type="ECO:0000256" key="1">
    <source>
        <dbReference type="ARBA" id="ARBA00005188"/>
    </source>
</evidence>
<dbReference type="EC" id="6.3.5.1" evidence="7 8"/>
<comment type="catalytic activity">
    <reaction evidence="7 8">
        <text>deamido-NAD(+) + L-glutamine + ATP + H2O = L-glutamate + AMP + diphosphate + NAD(+) + H(+)</text>
        <dbReference type="Rhea" id="RHEA:24384"/>
        <dbReference type="ChEBI" id="CHEBI:15377"/>
        <dbReference type="ChEBI" id="CHEBI:15378"/>
        <dbReference type="ChEBI" id="CHEBI:29985"/>
        <dbReference type="ChEBI" id="CHEBI:30616"/>
        <dbReference type="ChEBI" id="CHEBI:33019"/>
        <dbReference type="ChEBI" id="CHEBI:57540"/>
        <dbReference type="ChEBI" id="CHEBI:58359"/>
        <dbReference type="ChEBI" id="CHEBI:58437"/>
        <dbReference type="ChEBI" id="CHEBI:456215"/>
        <dbReference type="EC" id="6.3.5.1"/>
    </reaction>
</comment>
<dbReference type="Pfam" id="PF00795">
    <property type="entry name" value="CN_hydrolase"/>
    <property type="match status" value="1"/>
</dbReference>
<gene>
    <name evidence="7 11" type="primary">nadE</name>
    <name evidence="11" type="ORF">KHX13_01895</name>
</gene>
<dbReference type="SUPFAM" id="SSF56317">
    <property type="entry name" value="Carbon-nitrogen hydrolase"/>
    <property type="match status" value="1"/>
</dbReference>
<comment type="function">
    <text evidence="7">Catalyzes the ATP-dependent amidation of deamido-NAD to form NAD. Uses L-glutamine as a nitrogen source.</text>
</comment>
<comment type="pathway">
    <text evidence="1 7 8">Cofactor biosynthesis; NAD(+) biosynthesis; NAD(+) from deamido-NAD(+) (L-Gln route): step 1/1.</text>
</comment>
<feature type="binding site" evidence="7">
    <location>
        <position position="207"/>
    </location>
    <ligand>
        <name>L-glutamine</name>
        <dbReference type="ChEBI" id="CHEBI:58359"/>
    </ligand>
</feature>
<dbReference type="Gene3D" id="3.40.50.620">
    <property type="entry name" value="HUPs"/>
    <property type="match status" value="1"/>
</dbReference>
<comment type="similarity">
    <text evidence="2 7 8">In the C-terminal section; belongs to the NAD synthetase family.</text>
</comment>
<dbReference type="CDD" id="cd00553">
    <property type="entry name" value="NAD_synthase"/>
    <property type="match status" value="1"/>
</dbReference>
<feature type="binding site" evidence="7">
    <location>
        <position position="448"/>
    </location>
    <ligand>
        <name>deamido-NAD(+)</name>
        <dbReference type="ChEBI" id="CHEBI:58437"/>
        <note>ligand shared between two neighboring subunits</note>
    </ligand>
</feature>
<dbReference type="AlphaFoldDB" id="A0A943I3Q0"/>
<proteinExistence type="inferred from homology"/>
<evidence type="ECO:0000256" key="8">
    <source>
        <dbReference type="PIRNR" id="PIRNR006630"/>
    </source>
</evidence>
<keyword evidence="6 7" id="KW-0520">NAD</keyword>
<dbReference type="GO" id="GO:0005737">
    <property type="term" value="C:cytoplasm"/>
    <property type="evidence" value="ECO:0007669"/>
    <property type="project" value="InterPro"/>
</dbReference>
<keyword evidence="3 7" id="KW-0436">Ligase</keyword>
<dbReference type="GO" id="GO:0004359">
    <property type="term" value="F:glutaminase activity"/>
    <property type="evidence" value="ECO:0007669"/>
    <property type="project" value="InterPro"/>
</dbReference>
<evidence type="ECO:0000256" key="3">
    <source>
        <dbReference type="ARBA" id="ARBA00022598"/>
    </source>
</evidence>
<feature type="binding site" evidence="7">
    <location>
        <position position="213"/>
    </location>
    <ligand>
        <name>L-glutamine</name>
        <dbReference type="ChEBI" id="CHEBI:58359"/>
    </ligand>
</feature>
<keyword evidence="4 7" id="KW-0547">Nucleotide-binding</keyword>
<dbReference type="SUPFAM" id="SSF52402">
    <property type="entry name" value="Adenine nucleotide alpha hydrolases-like"/>
    <property type="match status" value="1"/>
</dbReference>
<comment type="caution">
    <text evidence="11">The sequence shown here is derived from an EMBL/GenBank/DDBJ whole genome shotgun (WGS) entry which is preliminary data.</text>
</comment>
<feature type="binding site" evidence="7">
    <location>
        <position position="130"/>
    </location>
    <ligand>
        <name>L-glutamine</name>
        <dbReference type="ChEBI" id="CHEBI:58359"/>
    </ligand>
</feature>
<evidence type="ECO:0000256" key="2">
    <source>
        <dbReference type="ARBA" id="ARBA00007145"/>
    </source>
</evidence>
<dbReference type="InterPro" id="IPR003010">
    <property type="entry name" value="C-N_Hydrolase"/>
</dbReference>
<dbReference type="PANTHER" id="PTHR23090">
    <property type="entry name" value="NH 3 /GLUTAMINE-DEPENDENT NAD + SYNTHETASE"/>
    <property type="match status" value="1"/>
</dbReference>
<protein>
    <recommendedName>
        <fullName evidence="7 8">Glutamine-dependent NAD(+) synthetase</fullName>
        <ecNumber evidence="7 8">6.3.5.1</ecNumber>
    </recommendedName>
    <alternativeName>
        <fullName evidence="7 8">NAD(+) synthase [glutamine-hydrolyzing]</fullName>
    </alternativeName>
</protein>
<sequence length="631" mass="70129">MEIKIACAQVEVRPGRPEINLRKALETIEEAKRAGIDILIFPEQLIPGYLLGDLWEQRAFLRDCRDYGEDLIAATQDICVIFGNIALDETAVNEDGRPRKYNAAFIAQDGALKKGGLSQAFISKTALPDYREFDDSRYFHSLAKLLPLQPGKTLEDLIQPVSVTIRGEEVKLGVLICEDGWTENYDFNVPQILTQNGAQLLINISCSPFTLQKNRKRGELFKKQARDCGLPLLYCNSVGIQNNGKNIFTFDGCSTFYTKEGNVLCDAPSFEEAFLTGSFDTETGALSSAGTVHPILTEIEEIYQSLYYGASKFLDQLGIRKMTIGLSGGIDSAVTAAFYVHILGPENVLLLNLPSRFNSSLTKGLAQKMAEALGTHYAVIPIEEAVSLTEKQFQSAKIHDYGTGKDASLSVSSFALENIQARDRGARVIAGMASLWGGGFSCNSNKSEMTIGYATFYGDIAGVMALIGDLWKHQVYALGRYLNEKVYHKDVIPDEVFTIKPSAELSQKQTVGTGGDPLHYPYHDYLFRAFVESWGKQAPEEFLAWYLDRTLDARIGCEEGLSHKLFPDAASFISDLERWWNLFCGLSVAKRIQAPPILSISKRAYGYDHRESQLGPYYSRHYLEMKAKALS</sequence>
<feature type="active site" description="For glutaminase activity" evidence="7">
    <location>
        <position position="124"/>
    </location>
</feature>
<evidence type="ECO:0000256" key="4">
    <source>
        <dbReference type="ARBA" id="ARBA00022741"/>
    </source>
</evidence>
<comment type="caution">
    <text evidence="7">Lacks conserved residue(s) required for the propagation of feature annotation.</text>
</comment>